<dbReference type="EMBL" id="PVSZ01000010">
    <property type="protein sequence ID" value="PRT70731.1"/>
    <property type="molecule type" value="Genomic_DNA"/>
</dbReference>
<name>A0A2T0G3U3_STRAP</name>
<dbReference type="Proteomes" id="UP000238573">
    <property type="component" value="Unassembled WGS sequence"/>
</dbReference>
<dbReference type="Gene3D" id="3.30.70.1280">
    <property type="entry name" value="SP0830-like domains"/>
    <property type="match status" value="1"/>
</dbReference>
<dbReference type="Pfam" id="PF08002">
    <property type="entry name" value="DUF1697"/>
    <property type="match status" value="1"/>
</dbReference>
<evidence type="ECO:0000313" key="2">
    <source>
        <dbReference type="Proteomes" id="UP000238573"/>
    </source>
</evidence>
<dbReference type="RefSeq" id="WP_049516656.1">
    <property type="nucleotide sequence ID" value="NZ_JAPAHS010000005.1"/>
</dbReference>
<gene>
    <name evidence="1" type="ORF">C6A27_04820</name>
</gene>
<dbReference type="PANTHER" id="PTHR36439:SF1">
    <property type="entry name" value="DUF1697 DOMAIN-CONTAINING PROTEIN"/>
    <property type="match status" value="1"/>
</dbReference>
<dbReference type="SUPFAM" id="SSF160379">
    <property type="entry name" value="SP0830-like"/>
    <property type="match status" value="1"/>
</dbReference>
<accession>A0A2T0G3U3</accession>
<reference evidence="1 2" key="1">
    <citation type="journal article" date="1993" name="J. Dent. Res.">
        <title>The isolation and characterization of milleri group streptococci from dental periapical abscesses.</title>
        <authorList>
            <person name="Fisher L.E."/>
            <person name="Russell R.R."/>
        </authorList>
    </citation>
    <scope>NUCLEOTIDE SEQUENCE [LARGE SCALE GENOMIC DNA]</scope>
    <source>
        <strain evidence="1 2">OUP21</strain>
    </source>
</reference>
<evidence type="ECO:0000313" key="1">
    <source>
        <dbReference type="EMBL" id="PRT70731.1"/>
    </source>
</evidence>
<sequence>MTDNNKVQYLALLRGVMPTGPNRIPKMSDLVQMLEQSGLDNVSSYIQSGNVICETSLPAEELAQHMHQVILESIGANLSIIVKEKSDLERAILGNPFSEELDSSRIHLVFTNNYISTEQLAELQVMNFMDEIFAVGTACLYMYLPRDAKKKKLNNNFLEKKLGIVATTRKLSVIKELSNRMDE</sequence>
<comment type="caution">
    <text evidence="1">The sequence shown here is derived from an EMBL/GenBank/DDBJ whole genome shotgun (WGS) entry which is preliminary data.</text>
</comment>
<dbReference type="AlphaFoldDB" id="A0A2T0G3U3"/>
<dbReference type="PANTHER" id="PTHR36439">
    <property type="entry name" value="BLL4334 PROTEIN"/>
    <property type="match status" value="1"/>
</dbReference>
<dbReference type="PIRSF" id="PIRSF008502">
    <property type="entry name" value="UCP008502"/>
    <property type="match status" value="1"/>
</dbReference>
<organism evidence="1 2">
    <name type="scientific">Streptococcus anginosus</name>
    <dbReference type="NCBI Taxonomy" id="1328"/>
    <lineage>
        <taxon>Bacteria</taxon>
        <taxon>Bacillati</taxon>
        <taxon>Bacillota</taxon>
        <taxon>Bacilli</taxon>
        <taxon>Lactobacillales</taxon>
        <taxon>Streptococcaceae</taxon>
        <taxon>Streptococcus</taxon>
        <taxon>Streptococcus anginosus group</taxon>
    </lineage>
</organism>
<dbReference type="InterPro" id="IPR012545">
    <property type="entry name" value="DUF1697"/>
</dbReference>
<protein>
    <submittedName>
        <fullName evidence="1">DUF1697 domain-containing protein</fullName>
    </submittedName>
</protein>
<proteinExistence type="predicted"/>